<feature type="transmembrane region" description="Helical" evidence="5">
    <location>
        <begin position="215"/>
        <end position="232"/>
    </location>
</feature>
<reference evidence="7 8" key="1">
    <citation type="submission" date="2019-03" db="EMBL/GenBank/DDBJ databases">
        <authorList>
            <person name="Kim M.K.M."/>
        </authorList>
    </citation>
    <scope>NUCLEOTIDE SEQUENCE [LARGE SCALE GENOMIC DNA]</scope>
    <source>
        <strain evidence="7 8">17J68-15</strain>
    </source>
</reference>
<sequence length="423" mass="44170">MSMHLLDSVKALFNQEVVSRTASSLGENESGVHKALSGIIPLIFGGVLSRTHSGDASGALDIARGAAQGGLMNTLRGLAGGDVQSLISRGMDMVRGLFGTHTSALSQAVAGHAGIKEASAGTLLSLVAPVALGKLGEHAVEHNMNASAFSSFMDSHKSDIASALPAGLSLASIPGLSDYRSWGTTTATRTADRPQGSTVRADRSVSDVKPGGNRWLWPLLIIGAAVLLWYLLGRGCNNRETGSRYEDTTTTRTTTPVAMDTARTAAPAGRTSTRVRLANGTELNAYAGGVEEQLVNCLNDASCKAGKDKWFDFDNINFEVGSATLTAQSQDQVRNIAAILNAYPAAHVKVGGYTDKTGDAAANKKLSQQRADAVLNAIKTAGGNSAQLTGAEGYGSEFAKVPATASDEERRQDRRIALQLNAK</sequence>
<evidence type="ECO:0000256" key="5">
    <source>
        <dbReference type="SAM" id="Phobius"/>
    </source>
</evidence>
<evidence type="ECO:0000259" key="6">
    <source>
        <dbReference type="PROSITE" id="PS51123"/>
    </source>
</evidence>
<protein>
    <submittedName>
        <fullName evidence="7">DUF937 domain-containing protein</fullName>
    </submittedName>
</protein>
<dbReference type="SUPFAM" id="SSF103088">
    <property type="entry name" value="OmpA-like"/>
    <property type="match status" value="1"/>
</dbReference>
<dbReference type="OrthoDB" id="9782229at2"/>
<keyword evidence="5" id="KW-0812">Transmembrane</keyword>
<dbReference type="InterPro" id="IPR009282">
    <property type="entry name" value="DUF937"/>
</dbReference>
<dbReference type="Gene3D" id="3.30.1330.60">
    <property type="entry name" value="OmpA-like domain"/>
    <property type="match status" value="1"/>
</dbReference>
<evidence type="ECO:0000256" key="1">
    <source>
        <dbReference type="ARBA" id="ARBA00004442"/>
    </source>
</evidence>
<dbReference type="InterPro" id="IPR036737">
    <property type="entry name" value="OmpA-like_sf"/>
</dbReference>
<dbReference type="PANTHER" id="PTHR30329:SF21">
    <property type="entry name" value="LIPOPROTEIN YIAD-RELATED"/>
    <property type="match status" value="1"/>
</dbReference>
<keyword evidence="8" id="KW-1185">Reference proteome</keyword>
<evidence type="ECO:0000313" key="8">
    <source>
        <dbReference type="Proteomes" id="UP000295164"/>
    </source>
</evidence>
<dbReference type="InterPro" id="IPR006665">
    <property type="entry name" value="OmpA-like"/>
</dbReference>
<dbReference type="Pfam" id="PF06078">
    <property type="entry name" value="DUF937"/>
    <property type="match status" value="1"/>
</dbReference>
<organism evidence="7 8">
    <name type="scientific">Flaviaesturariibacter aridisoli</name>
    <dbReference type="NCBI Taxonomy" id="2545761"/>
    <lineage>
        <taxon>Bacteria</taxon>
        <taxon>Pseudomonadati</taxon>
        <taxon>Bacteroidota</taxon>
        <taxon>Chitinophagia</taxon>
        <taxon>Chitinophagales</taxon>
        <taxon>Chitinophagaceae</taxon>
        <taxon>Flaviaestuariibacter</taxon>
    </lineage>
</organism>
<evidence type="ECO:0000256" key="4">
    <source>
        <dbReference type="PROSITE-ProRule" id="PRU00473"/>
    </source>
</evidence>
<dbReference type="PROSITE" id="PS51123">
    <property type="entry name" value="OMPA_2"/>
    <property type="match status" value="1"/>
</dbReference>
<dbReference type="PRINTS" id="PR01021">
    <property type="entry name" value="OMPADOMAIN"/>
</dbReference>
<keyword evidence="5" id="KW-1133">Transmembrane helix</keyword>
<dbReference type="InterPro" id="IPR050330">
    <property type="entry name" value="Bact_OuterMem_StrucFunc"/>
</dbReference>
<dbReference type="PANTHER" id="PTHR30329">
    <property type="entry name" value="STATOR ELEMENT OF FLAGELLAR MOTOR COMPLEX"/>
    <property type="match status" value="1"/>
</dbReference>
<dbReference type="GO" id="GO:0009279">
    <property type="term" value="C:cell outer membrane"/>
    <property type="evidence" value="ECO:0007669"/>
    <property type="project" value="UniProtKB-SubCell"/>
</dbReference>
<dbReference type="InterPro" id="IPR006664">
    <property type="entry name" value="OMP_bac"/>
</dbReference>
<comment type="subcellular location">
    <subcellularLocation>
        <location evidence="1">Cell outer membrane</location>
    </subcellularLocation>
</comment>
<evidence type="ECO:0000256" key="2">
    <source>
        <dbReference type="ARBA" id="ARBA00023136"/>
    </source>
</evidence>
<name>A0A4R4E712_9BACT</name>
<keyword evidence="2 4" id="KW-0472">Membrane</keyword>
<accession>A0A4R4E712</accession>
<keyword evidence="3" id="KW-0998">Cell outer membrane</keyword>
<dbReference type="CDD" id="cd07185">
    <property type="entry name" value="OmpA_C-like"/>
    <property type="match status" value="1"/>
</dbReference>
<dbReference type="EMBL" id="SKFH01000006">
    <property type="protein sequence ID" value="TCZ73518.1"/>
    <property type="molecule type" value="Genomic_DNA"/>
</dbReference>
<evidence type="ECO:0000313" key="7">
    <source>
        <dbReference type="EMBL" id="TCZ73518.1"/>
    </source>
</evidence>
<gene>
    <name evidence="7" type="ORF">E0486_06030</name>
</gene>
<dbReference type="RefSeq" id="WP_131851246.1">
    <property type="nucleotide sequence ID" value="NZ_SKFH01000006.1"/>
</dbReference>
<dbReference type="Proteomes" id="UP000295164">
    <property type="component" value="Unassembled WGS sequence"/>
</dbReference>
<feature type="domain" description="OmpA-like" evidence="6">
    <location>
        <begin position="305"/>
        <end position="423"/>
    </location>
</feature>
<comment type="caution">
    <text evidence="7">The sequence shown here is derived from an EMBL/GenBank/DDBJ whole genome shotgun (WGS) entry which is preliminary data.</text>
</comment>
<proteinExistence type="predicted"/>
<dbReference type="Pfam" id="PF00691">
    <property type="entry name" value="OmpA"/>
    <property type="match status" value="1"/>
</dbReference>
<evidence type="ECO:0000256" key="3">
    <source>
        <dbReference type="ARBA" id="ARBA00023237"/>
    </source>
</evidence>
<dbReference type="AlphaFoldDB" id="A0A4R4E712"/>